<keyword evidence="1" id="KW-0472">Membrane</keyword>
<keyword evidence="1" id="KW-0812">Transmembrane</keyword>
<evidence type="ECO:0000313" key="2">
    <source>
        <dbReference type="EMBL" id="PSV00987.1"/>
    </source>
</evidence>
<proteinExistence type="predicted"/>
<dbReference type="Proteomes" id="UP000241426">
    <property type="component" value="Unassembled WGS sequence"/>
</dbReference>
<dbReference type="EMBL" id="PYNF01000002">
    <property type="protein sequence ID" value="PSV00987.1"/>
    <property type="molecule type" value="Genomic_DNA"/>
</dbReference>
<feature type="transmembrane region" description="Helical" evidence="1">
    <location>
        <begin position="60"/>
        <end position="86"/>
    </location>
</feature>
<accession>A0A2T3KMF4</accession>
<gene>
    <name evidence="2" type="ORF">C9J27_02885</name>
</gene>
<keyword evidence="1" id="KW-1133">Transmembrane helix</keyword>
<evidence type="ECO:0000313" key="3">
    <source>
        <dbReference type="Proteomes" id="UP000241426"/>
    </source>
</evidence>
<sequence length="94" mass="10613">MFLKNTMANAFSNREDCHPRWKAKIVLKDLSSIAVAALVVGILIITVLEPTLLTLKPVEWFFNVLTLTFSFLSFLFVLCLCSALYAKVRSIAFK</sequence>
<name>A0A2T3KMF4_9GAMM</name>
<organism evidence="2 3">
    <name type="scientific">Photobacterium kishitanii</name>
    <dbReference type="NCBI Taxonomy" id="318456"/>
    <lineage>
        <taxon>Bacteria</taxon>
        <taxon>Pseudomonadati</taxon>
        <taxon>Pseudomonadota</taxon>
        <taxon>Gammaproteobacteria</taxon>
        <taxon>Vibrionales</taxon>
        <taxon>Vibrionaceae</taxon>
        <taxon>Photobacterium</taxon>
    </lineage>
</organism>
<evidence type="ECO:0000256" key="1">
    <source>
        <dbReference type="SAM" id="Phobius"/>
    </source>
</evidence>
<comment type="caution">
    <text evidence="2">The sequence shown here is derived from an EMBL/GenBank/DDBJ whole genome shotgun (WGS) entry which is preliminary data.</text>
</comment>
<dbReference type="AlphaFoldDB" id="A0A2T3KMF4"/>
<feature type="transmembrane region" description="Helical" evidence="1">
    <location>
        <begin position="30"/>
        <end position="48"/>
    </location>
</feature>
<protein>
    <submittedName>
        <fullName evidence="2">Uncharacterized protein</fullName>
    </submittedName>
</protein>
<reference evidence="2 3" key="1">
    <citation type="submission" date="2018-01" db="EMBL/GenBank/DDBJ databases">
        <title>Whole genome sequencing of Histamine producing bacteria.</title>
        <authorList>
            <person name="Butler K."/>
        </authorList>
    </citation>
    <scope>NUCLEOTIDE SEQUENCE [LARGE SCALE GENOMIC DNA]</scope>
    <source>
        <strain evidence="2 3">FS-7.2</strain>
    </source>
</reference>